<evidence type="ECO:0000313" key="2">
    <source>
        <dbReference type="EMBL" id="KAF2176764.1"/>
    </source>
</evidence>
<evidence type="ECO:0000256" key="1">
    <source>
        <dbReference type="SAM" id="MobiDB-lite"/>
    </source>
</evidence>
<dbReference type="EMBL" id="ML994701">
    <property type="protein sequence ID" value="KAF2176764.1"/>
    <property type="molecule type" value="Genomic_DNA"/>
</dbReference>
<name>A0A6A6DB41_9PEZI</name>
<reference evidence="2" key="1">
    <citation type="journal article" date="2020" name="Stud. Mycol.">
        <title>101 Dothideomycetes genomes: a test case for predicting lifestyles and emergence of pathogens.</title>
        <authorList>
            <person name="Haridas S."/>
            <person name="Albert R."/>
            <person name="Binder M."/>
            <person name="Bloem J."/>
            <person name="Labutti K."/>
            <person name="Salamov A."/>
            <person name="Andreopoulos B."/>
            <person name="Baker S."/>
            <person name="Barry K."/>
            <person name="Bills G."/>
            <person name="Bluhm B."/>
            <person name="Cannon C."/>
            <person name="Castanera R."/>
            <person name="Culley D."/>
            <person name="Daum C."/>
            <person name="Ezra D."/>
            <person name="Gonzalez J."/>
            <person name="Henrissat B."/>
            <person name="Kuo A."/>
            <person name="Liang C."/>
            <person name="Lipzen A."/>
            <person name="Lutzoni F."/>
            <person name="Magnuson J."/>
            <person name="Mondo S."/>
            <person name="Nolan M."/>
            <person name="Ohm R."/>
            <person name="Pangilinan J."/>
            <person name="Park H.-J."/>
            <person name="Ramirez L."/>
            <person name="Alfaro M."/>
            <person name="Sun H."/>
            <person name="Tritt A."/>
            <person name="Yoshinaga Y."/>
            <person name="Zwiers L.-H."/>
            <person name="Turgeon B."/>
            <person name="Goodwin S."/>
            <person name="Spatafora J."/>
            <person name="Crous P."/>
            <person name="Grigoriev I."/>
        </authorList>
    </citation>
    <scope>NUCLEOTIDE SEQUENCE</scope>
    <source>
        <strain evidence="2">CBS 207.26</strain>
    </source>
</reference>
<keyword evidence="3" id="KW-1185">Reference proteome</keyword>
<sequence>MCAMYRARSADGILSADVTCSETCAFCGCHISRVRKYVTHYDACKAKKNQEGNGYLSTERQSIAIQRRKRLCRMAAQELDLKMSAIAEMEIEEVPRGQRSSESLTRKRTLEMTDTDSEELRQSRKRRITTGDGADSSVPVPSESSHQALSELKTATQLDFSMNGSLGPMVPTATAPLTSHCNLNKSSVLSGTDDQFSTENTEFLPYSISEGAFVSQYGAAHTRAPLLFSHTMDGSSTYSTGYQYEGTSHARAPLLSSHTMDGSSSYSVGQNARAHVRAPLLSSHTMDGYQAAYGALAQARTPMVEYHAVDRCQSNTQVASDGIATLYGTSQPILLCQNTDGYT</sequence>
<proteinExistence type="predicted"/>
<accession>A0A6A6DB41</accession>
<dbReference type="Proteomes" id="UP000800200">
    <property type="component" value="Unassembled WGS sequence"/>
</dbReference>
<evidence type="ECO:0000313" key="3">
    <source>
        <dbReference type="Proteomes" id="UP000800200"/>
    </source>
</evidence>
<gene>
    <name evidence="2" type="ORF">K469DRAFT_698210</name>
</gene>
<organism evidence="2 3">
    <name type="scientific">Zopfia rhizophila CBS 207.26</name>
    <dbReference type="NCBI Taxonomy" id="1314779"/>
    <lineage>
        <taxon>Eukaryota</taxon>
        <taxon>Fungi</taxon>
        <taxon>Dikarya</taxon>
        <taxon>Ascomycota</taxon>
        <taxon>Pezizomycotina</taxon>
        <taxon>Dothideomycetes</taxon>
        <taxon>Dothideomycetes incertae sedis</taxon>
        <taxon>Zopfiaceae</taxon>
        <taxon>Zopfia</taxon>
    </lineage>
</organism>
<feature type="region of interest" description="Disordered" evidence="1">
    <location>
        <begin position="92"/>
        <end position="148"/>
    </location>
</feature>
<dbReference type="AlphaFoldDB" id="A0A6A6DB41"/>
<protein>
    <submittedName>
        <fullName evidence="2">Uncharacterized protein</fullName>
    </submittedName>
</protein>